<keyword evidence="1" id="KW-0812">Transmembrane</keyword>
<keyword evidence="1" id="KW-0472">Membrane</keyword>
<dbReference type="Proteomes" id="UP001501612">
    <property type="component" value="Unassembled WGS sequence"/>
</dbReference>
<sequence>MSDNGLLLLHTGITIVGVIALIVGLKIHPVYSLLAGILYLGLAGGLGLDGTLETLTTGFGGILAEIGLLIAFGITLGTAMSELGAIDRIVRGLLRVFGTTRSPYALGVTAGTALQAIFADVMLVVTAPVARGLARRIGPTGIPRVAGALVVGILTGLTMMVPSVGSLALAGVIDIPLWRYLLYGTLVGVVTIVTTIFVLNLLIDRTRFWNPATDEDRATFDRLDGELERVAAGVDDQGSVAGSIASGAGGSGGTTGVTRPVAAERTASDGDVRGRELPLWLALLPVVVSLLLVASGSLTDVFGVENAVVAFFASPTIALLIGSFGAITLVRFSRGMDGVKRALDRSFSNLGEVLLLTGLGGSLAGLVQATGLGDVLGTFFESSAGPPILLAWLIAVVLHVAIGSVSVAAITAAGILGPVAAASGVDPVLIALAAASGALFLMTVHSNFFWMAKNLLGQTTTGAVKIVGTGTSVASVVGLLATLLLSLVL</sequence>
<feature type="transmembrane region" description="Helical" evidence="1">
    <location>
        <begin position="428"/>
        <end position="450"/>
    </location>
</feature>
<reference evidence="3" key="1">
    <citation type="journal article" date="2019" name="Int. J. Syst. Evol. Microbiol.">
        <title>The Global Catalogue of Microorganisms (GCM) 10K type strain sequencing project: providing services to taxonomists for standard genome sequencing and annotation.</title>
        <authorList>
            <consortium name="The Broad Institute Genomics Platform"/>
            <consortium name="The Broad Institute Genome Sequencing Center for Infectious Disease"/>
            <person name="Wu L."/>
            <person name="Ma J."/>
        </authorList>
    </citation>
    <scope>NUCLEOTIDE SEQUENCE [LARGE SCALE GENOMIC DNA]</scope>
    <source>
        <strain evidence="3">JCM 14046</strain>
    </source>
</reference>
<feature type="transmembrane region" description="Helical" evidence="1">
    <location>
        <begin position="31"/>
        <end position="50"/>
    </location>
</feature>
<feature type="transmembrane region" description="Helical" evidence="1">
    <location>
        <begin position="62"/>
        <end position="84"/>
    </location>
</feature>
<dbReference type="Pfam" id="PF02447">
    <property type="entry name" value="GntP_permease"/>
    <property type="match status" value="2"/>
</dbReference>
<dbReference type="PANTHER" id="PTHR30354">
    <property type="entry name" value="GNT FAMILY GLUCONATE TRANSPORTER"/>
    <property type="match status" value="1"/>
</dbReference>
<dbReference type="EMBL" id="BAAAMY010000004">
    <property type="protein sequence ID" value="GAA1914667.1"/>
    <property type="molecule type" value="Genomic_DNA"/>
</dbReference>
<organism evidence="2 3">
    <name type="scientific">Nocardioides lentus</name>
    <dbReference type="NCBI Taxonomy" id="338077"/>
    <lineage>
        <taxon>Bacteria</taxon>
        <taxon>Bacillati</taxon>
        <taxon>Actinomycetota</taxon>
        <taxon>Actinomycetes</taxon>
        <taxon>Propionibacteriales</taxon>
        <taxon>Nocardioidaceae</taxon>
        <taxon>Nocardioides</taxon>
    </lineage>
</organism>
<feature type="transmembrane region" description="Helical" evidence="1">
    <location>
        <begin position="277"/>
        <end position="295"/>
    </location>
</feature>
<dbReference type="InterPro" id="IPR003474">
    <property type="entry name" value="Glcn_transporter"/>
</dbReference>
<feature type="transmembrane region" description="Helical" evidence="1">
    <location>
        <begin position="180"/>
        <end position="203"/>
    </location>
</feature>
<feature type="transmembrane region" description="Helical" evidence="1">
    <location>
        <begin position="145"/>
        <end position="168"/>
    </location>
</feature>
<keyword evidence="1" id="KW-1133">Transmembrane helix</keyword>
<accession>A0ABP5AIA5</accession>
<gene>
    <name evidence="2" type="ORF">GCM10009737_15080</name>
</gene>
<feature type="transmembrane region" description="Helical" evidence="1">
    <location>
        <begin position="350"/>
        <end position="369"/>
    </location>
</feature>
<protein>
    <submittedName>
        <fullName evidence="2">SLC13 family permease</fullName>
    </submittedName>
</protein>
<evidence type="ECO:0000256" key="1">
    <source>
        <dbReference type="SAM" id="Phobius"/>
    </source>
</evidence>
<feature type="transmembrane region" description="Helical" evidence="1">
    <location>
        <begin position="7"/>
        <end position="25"/>
    </location>
</feature>
<feature type="transmembrane region" description="Helical" evidence="1">
    <location>
        <begin position="307"/>
        <end position="330"/>
    </location>
</feature>
<evidence type="ECO:0000313" key="3">
    <source>
        <dbReference type="Proteomes" id="UP001501612"/>
    </source>
</evidence>
<comment type="caution">
    <text evidence="2">The sequence shown here is derived from an EMBL/GenBank/DDBJ whole genome shotgun (WGS) entry which is preliminary data.</text>
</comment>
<dbReference type="RefSeq" id="WP_344005750.1">
    <property type="nucleotide sequence ID" value="NZ_BAAAMY010000004.1"/>
</dbReference>
<proteinExistence type="predicted"/>
<feature type="transmembrane region" description="Helical" evidence="1">
    <location>
        <begin position="462"/>
        <end position="488"/>
    </location>
</feature>
<keyword evidence="3" id="KW-1185">Reference proteome</keyword>
<feature type="transmembrane region" description="Helical" evidence="1">
    <location>
        <begin position="389"/>
        <end position="416"/>
    </location>
</feature>
<feature type="transmembrane region" description="Helical" evidence="1">
    <location>
        <begin position="104"/>
        <end position="125"/>
    </location>
</feature>
<evidence type="ECO:0000313" key="2">
    <source>
        <dbReference type="EMBL" id="GAA1914667.1"/>
    </source>
</evidence>
<dbReference type="PANTHER" id="PTHR30354:SF11">
    <property type="entry name" value="PERMEASE"/>
    <property type="match status" value="1"/>
</dbReference>
<name>A0ABP5AIA5_9ACTN</name>